<keyword evidence="1" id="KW-0732">Signal</keyword>
<dbReference type="Proteomes" id="UP000682802">
    <property type="component" value="Chromosome 2"/>
</dbReference>
<dbReference type="RefSeq" id="WP_144076059.1">
    <property type="nucleotide sequence ID" value="NZ_CP076129.1"/>
</dbReference>
<evidence type="ECO:0000313" key="3">
    <source>
        <dbReference type="EMBL" id="QWG09384.1"/>
    </source>
</evidence>
<protein>
    <submittedName>
        <fullName evidence="3">PCMD domain-containing protein</fullName>
    </submittedName>
</protein>
<evidence type="ECO:0000313" key="4">
    <source>
        <dbReference type="Proteomes" id="UP000682802"/>
    </source>
</evidence>
<organism evidence="3 4">
    <name type="scientific">Flammeovirga kamogawensis</name>
    <dbReference type="NCBI Taxonomy" id="373891"/>
    <lineage>
        <taxon>Bacteria</taxon>
        <taxon>Pseudomonadati</taxon>
        <taxon>Bacteroidota</taxon>
        <taxon>Cytophagia</taxon>
        <taxon>Cytophagales</taxon>
        <taxon>Flammeovirgaceae</taxon>
        <taxon>Flammeovirga</taxon>
    </lineage>
</organism>
<name>A0ABX8H0H0_9BACT</name>
<dbReference type="Pfam" id="PF13201">
    <property type="entry name" value="PCMD"/>
    <property type="match status" value="1"/>
</dbReference>
<gene>
    <name evidence="3" type="ORF">KM029_22520</name>
</gene>
<dbReference type="InterPro" id="IPR038653">
    <property type="entry name" value="Put_CMD_sf"/>
</dbReference>
<dbReference type="EMBL" id="CP076129">
    <property type="protein sequence ID" value="QWG09384.1"/>
    <property type="molecule type" value="Genomic_DNA"/>
</dbReference>
<evidence type="ECO:0000259" key="2">
    <source>
        <dbReference type="Pfam" id="PF13201"/>
    </source>
</evidence>
<feature type="chain" id="PRO_5045226714" evidence="1">
    <location>
        <begin position="24"/>
        <end position="444"/>
    </location>
</feature>
<feature type="domain" description="Putative carbohydrate metabolism" evidence="2">
    <location>
        <begin position="280"/>
        <end position="442"/>
    </location>
</feature>
<dbReference type="Gene3D" id="2.60.40.2340">
    <property type="match status" value="1"/>
</dbReference>
<proteinExistence type="predicted"/>
<sequence>MIKKQISTSILFFLLLTSCINNDVPYPYTFGEILSFQLEEQEGAAIISVDEQTIEVRVPYGTDKSHLSILDIEVTEGAVLTPPINQVSDFTDDVFFNVAIYEDFIWKVNVIESDFDAIISSFVIEGQVSSEIDIIAKVVNVEIPSYMDKSNLVVDTLTYIPDEVMVYPAINELTDFSEVVTLNFEGIEWSINVNYVNEGIEKIGDQVLYSDFNTWYYGGRDPEESDENRKFFIPGTSFSSTPWRTGDVGAADLIISTGVRTVYPYPSAENYEYTVLKTTSMLGVIAAGSLYTGKIKGSGIATVTTDFGIPFTDRPKSFKTSIQYLPKEYGNGLDNCDIYVLLQVREGEGENTKHYRLATGWFRSATIMNDFEEIEIPLLYGNHNDLKPYMMPSTNNNEMPEHGFADISSTPTHIIVVYSSSYDGANFNGGIGSELRVKEFELNY</sequence>
<accession>A0ABX8H0H0</accession>
<dbReference type="InterPro" id="IPR025112">
    <property type="entry name" value="PCMD"/>
</dbReference>
<reference evidence="3 4" key="1">
    <citation type="submission" date="2021-05" db="EMBL/GenBank/DDBJ databases">
        <title>Comparative genomic studies on the polysaccharide-degrading batcterial strains of the Flammeovirga genus.</title>
        <authorList>
            <person name="Zewei F."/>
            <person name="Zheng Z."/>
            <person name="Yu L."/>
            <person name="Ruyue G."/>
            <person name="Yanhong M."/>
            <person name="Yuanyuan C."/>
            <person name="Jingyan G."/>
            <person name="Wenjun H."/>
        </authorList>
    </citation>
    <scope>NUCLEOTIDE SEQUENCE [LARGE SCALE GENOMIC DNA]</scope>
    <source>
        <strain evidence="3 4">YS10</strain>
    </source>
</reference>
<evidence type="ECO:0000256" key="1">
    <source>
        <dbReference type="SAM" id="SignalP"/>
    </source>
</evidence>
<dbReference type="Gene3D" id="2.60.120.890">
    <property type="entry name" value="BT2081, beta-jelly-roll domain"/>
    <property type="match status" value="1"/>
</dbReference>
<feature type="signal peptide" evidence="1">
    <location>
        <begin position="1"/>
        <end position="23"/>
    </location>
</feature>
<dbReference type="PROSITE" id="PS51257">
    <property type="entry name" value="PROKAR_LIPOPROTEIN"/>
    <property type="match status" value="1"/>
</dbReference>
<keyword evidence="4" id="KW-1185">Reference proteome</keyword>